<dbReference type="Proteomes" id="UP000013148">
    <property type="component" value="Unassembled WGS sequence"/>
</dbReference>
<dbReference type="Pfam" id="PF03992">
    <property type="entry name" value="ABM"/>
    <property type="match status" value="1"/>
</dbReference>
<proteinExistence type="predicted"/>
<dbReference type="SUPFAM" id="SSF54909">
    <property type="entry name" value="Dimeric alpha+beta barrel"/>
    <property type="match status" value="1"/>
</dbReference>
<sequence>MLCSNFDINKKLPMLKLIAEDFIQVDKIDLVLPLYQQLVEQTKREAGCIAYDLYHDLRNTGHFVFIEEWVDRAALDAHVQSSHFQDLVPKIDQHRRQDGIFTHMQHYDELFKK</sequence>
<comment type="caution">
    <text evidence="2">The sequence shown here is derived from an EMBL/GenBank/DDBJ whole genome shotgun (WGS) entry which is preliminary data.</text>
</comment>
<dbReference type="PATRIC" id="fig|1217656.3.peg.719"/>
<dbReference type="PROSITE" id="PS51725">
    <property type="entry name" value="ABM"/>
    <property type="match status" value="1"/>
</dbReference>
<gene>
    <name evidence="2" type="ORF">F964_00735</name>
</gene>
<reference evidence="2 3" key="1">
    <citation type="submission" date="2013-02" db="EMBL/GenBank/DDBJ databases">
        <title>The Genome Sequence of Acinetobacter guillouiae NIPH 991.</title>
        <authorList>
            <consortium name="The Broad Institute Genome Sequencing Platform"/>
            <consortium name="The Broad Institute Genome Sequencing Center for Infectious Disease"/>
            <person name="Cerqueira G."/>
            <person name="Feldgarden M."/>
            <person name="Courvalin P."/>
            <person name="Perichon B."/>
            <person name="Grillot-Courvalin C."/>
            <person name="Clermont D."/>
            <person name="Rocha E."/>
            <person name="Yoon E.-J."/>
            <person name="Nemec A."/>
            <person name="Walker B."/>
            <person name="Young S.K."/>
            <person name="Zeng Q."/>
            <person name="Gargeya S."/>
            <person name="Fitzgerald M."/>
            <person name="Haas B."/>
            <person name="Abouelleil A."/>
            <person name="Alvarado L."/>
            <person name="Arachchi H.M."/>
            <person name="Berlin A.M."/>
            <person name="Chapman S.B."/>
            <person name="Dewar J."/>
            <person name="Goldberg J."/>
            <person name="Griggs A."/>
            <person name="Gujja S."/>
            <person name="Hansen M."/>
            <person name="Howarth C."/>
            <person name="Imamovic A."/>
            <person name="Larimer J."/>
            <person name="McCowan C."/>
            <person name="Murphy C."/>
            <person name="Neiman D."/>
            <person name="Pearson M."/>
            <person name="Priest M."/>
            <person name="Roberts A."/>
            <person name="Saif S."/>
            <person name="Shea T."/>
            <person name="Sisk P."/>
            <person name="Sykes S."/>
            <person name="Wortman J."/>
            <person name="Nusbaum C."/>
            <person name="Birren B."/>
        </authorList>
    </citation>
    <scope>NUCLEOTIDE SEQUENCE [LARGE SCALE GENOMIC DNA]</scope>
    <source>
        <strain evidence="2 3">NIPH 991</strain>
    </source>
</reference>
<feature type="domain" description="ABM" evidence="1">
    <location>
        <begin position="15"/>
        <end position="104"/>
    </location>
</feature>
<evidence type="ECO:0000313" key="2">
    <source>
        <dbReference type="EMBL" id="ENV18618.1"/>
    </source>
</evidence>
<dbReference type="Gene3D" id="3.30.70.100">
    <property type="match status" value="1"/>
</dbReference>
<name>N8YG84_ACIGI</name>
<dbReference type="EMBL" id="APPJ01000005">
    <property type="protein sequence ID" value="ENV18618.1"/>
    <property type="molecule type" value="Genomic_DNA"/>
</dbReference>
<dbReference type="InterPro" id="IPR050744">
    <property type="entry name" value="AI-2_Isomerase_LsrG"/>
</dbReference>
<dbReference type="PANTHER" id="PTHR33336:SF3">
    <property type="entry name" value="ABM DOMAIN-CONTAINING PROTEIN"/>
    <property type="match status" value="1"/>
</dbReference>
<evidence type="ECO:0000259" key="1">
    <source>
        <dbReference type="PROSITE" id="PS51725"/>
    </source>
</evidence>
<dbReference type="GO" id="GO:0005829">
    <property type="term" value="C:cytosol"/>
    <property type="evidence" value="ECO:0007669"/>
    <property type="project" value="TreeGrafter"/>
</dbReference>
<protein>
    <recommendedName>
        <fullName evidence="1">ABM domain-containing protein</fullName>
    </recommendedName>
</protein>
<dbReference type="PANTHER" id="PTHR33336">
    <property type="entry name" value="QUINOL MONOOXYGENASE YGIN-RELATED"/>
    <property type="match status" value="1"/>
</dbReference>
<dbReference type="eggNOG" id="COG1359">
    <property type="taxonomic scope" value="Bacteria"/>
</dbReference>
<evidence type="ECO:0000313" key="3">
    <source>
        <dbReference type="Proteomes" id="UP000013148"/>
    </source>
</evidence>
<dbReference type="InterPro" id="IPR011008">
    <property type="entry name" value="Dimeric_a/b-barrel"/>
</dbReference>
<organism evidence="2 3">
    <name type="scientific">Acinetobacter guillouiae NIPH 991</name>
    <dbReference type="NCBI Taxonomy" id="1217656"/>
    <lineage>
        <taxon>Bacteria</taxon>
        <taxon>Pseudomonadati</taxon>
        <taxon>Pseudomonadota</taxon>
        <taxon>Gammaproteobacteria</taxon>
        <taxon>Moraxellales</taxon>
        <taxon>Moraxellaceae</taxon>
        <taxon>Acinetobacter</taxon>
    </lineage>
</organism>
<dbReference type="GO" id="GO:0016491">
    <property type="term" value="F:oxidoreductase activity"/>
    <property type="evidence" value="ECO:0007669"/>
    <property type="project" value="TreeGrafter"/>
</dbReference>
<accession>N8YG84</accession>
<dbReference type="AlphaFoldDB" id="N8YG84"/>
<keyword evidence="3" id="KW-1185">Reference proteome</keyword>
<dbReference type="HOGENOM" id="CLU_131496_11_0_6"/>
<dbReference type="InterPro" id="IPR007138">
    <property type="entry name" value="ABM_dom"/>
</dbReference>